<dbReference type="GO" id="GO:0008270">
    <property type="term" value="F:zinc ion binding"/>
    <property type="evidence" value="ECO:0007669"/>
    <property type="project" value="UniProtKB-KW"/>
</dbReference>
<feature type="region of interest" description="Disordered" evidence="7">
    <location>
        <begin position="409"/>
        <end position="442"/>
    </location>
</feature>
<reference evidence="10 11" key="1">
    <citation type="journal article" date="2009" name="Nature">
        <title>Evolution of pathogenicity and sexual reproduction in eight Candida genomes.</title>
        <authorList>
            <person name="Butler G."/>
            <person name="Rasmussen M.D."/>
            <person name="Lin M.F."/>
            <person name="Santos M.A."/>
            <person name="Sakthikumar S."/>
            <person name="Munro C.A."/>
            <person name="Rheinbay E."/>
            <person name="Grabherr M."/>
            <person name="Forche A."/>
            <person name="Reedy J.L."/>
            <person name="Agrafioti I."/>
            <person name="Arnaud M.B."/>
            <person name="Bates S."/>
            <person name="Brown A.J."/>
            <person name="Brunke S."/>
            <person name="Costanzo M.C."/>
            <person name="Fitzpatrick D.A."/>
            <person name="de Groot P.W."/>
            <person name="Harris D."/>
            <person name="Hoyer L.L."/>
            <person name="Hube B."/>
            <person name="Klis F.M."/>
            <person name="Kodira C."/>
            <person name="Lennard N."/>
            <person name="Logue M.E."/>
            <person name="Martin R."/>
            <person name="Neiman A.M."/>
            <person name="Nikolaou E."/>
            <person name="Quail M.A."/>
            <person name="Quinn J."/>
            <person name="Santos M.C."/>
            <person name="Schmitzberger F.F."/>
            <person name="Sherlock G."/>
            <person name="Shah P."/>
            <person name="Silverstein K.A."/>
            <person name="Skrzypek M.S."/>
            <person name="Soll D."/>
            <person name="Staggs R."/>
            <person name="Stansfield I."/>
            <person name="Stumpf M.P."/>
            <person name="Sudbery P.E."/>
            <person name="Srikantha T."/>
            <person name="Zeng Q."/>
            <person name="Berman J."/>
            <person name="Berriman M."/>
            <person name="Heitman J."/>
            <person name="Gow N.A."/>
            <person name="Lorenz M.C."/>
            <person name="Birren B.W."/>
            <person name="Kellis M."/>
            <person name="Cuomo C.A."/>
        </authorList>
    </citation>
    <scope>NUCLEOTIDE SEQUENCE [LARGE SCALE GENOMIC DNA]</scope>
    <source>
        <strain evidence="11">ATCC 6260 / CBS 566 / DSM 6381 / JCM 1539 / NBRC 10279 / NRRL Y-324</strain>
    </source>
</reference>
<dbReference type="SUPFAM" id="SSF46565">
    <property type="entry name" value="Chaperone J-domain"/>
    <property type="match status" value="1"/>
</dbReference>
<dbReference type="GO" id="GO:0030150">
    <property type="term" value="P:protein import into mitochondrial matrix"/>
    <property type="evidence" value="ECO:0007669"/>
    <property type="project" value="EnsemblFungi"/>
</dbReference>
<dbReference type="InterPro" id="IPR018253">
    <property type="entry name" value="DnaJ_domain_CS"/>
</dbReference>
<evidence type="ECO:0000256" key="4">
    <source>
        <dbReference type="ARBA" id="ARBA00022833"/>
    </source>
</evidence>
<dbReference type="STRING" id="294746.A5DFY8"/>
<dbReference type="InterPro" id="IPR044713">
    <property type="entry name" value="DNJA1/2-like"/>
</dbReference>
<dbReference type="OMA" id="THCFKHL"/>
<gene>
    <name evidence="10" type="ORF">PGUG_02189</name>
</gene>
<evidence type="ECO:0000259" key="8">
    <source>
        <dbReference type="PROSITE" id="PS50076"/>
    </source>
</evidence>
<evidence type="ECO:0000256" key="5">
    <source>
        <dbReference type="ARBA" id="ARBA00023186"/>
    </source>
</evidence>
<dbReference type="GeneID" id="5127845"/>
<dbReference type="CDD" id="cd06257">
    <property type="entry name" value="DnaJ"/>
    <property type="match status" value="1"/>
</dbReference>
<keyword evidence="1 6" id="KW-0479">Metal-binding</keyword>
<dbReference type="InterPro" id="IPR036869">
    <property type="entry name" value="J_dom_sf"/>
</dbReference>
<feature type="zinc finger region" description="CR-type" evidence="6">
    <location>
        <begin position="143"/>
        <end position="228"/>
    </location>
</feature>
<dbReference type="OrthoDB" id="550424at2759"/>
<keyword evidence="11" id="KW-1185">Reference proteome</keyword>
<dbReference type="InterPro" id="IPR036410">
    <property type="entry name" value="HSP_DnaJ_Cys-rich_dom_sf"/>
</dbReference>
<dbReference type="InterPro" id="IPR002939">
    <property type="entry name" value="DnaJ_C"/>
</dbReference>
<dbReference type="CDD" id="cd10719">
    <property type="entry name" value="DnaJ_zf"/>
    <property type="match status" value="1"/>
</dbReference>
<dbReference type="PROSITE" id="PS50076">
    <property type="entry name" value="DNAJ_2"/>
    <property type="match status" value="1"/>
</dbReference>
<dbReference type="GO" id="GO:0005741">
    <property type="term" value="C:mitochondrial outer membrane"/>
    <property type="evidence" value="ECO:0007669"/>
    <property type="project" value="EnsemblFungi"/>
</dbReference>
<dbReference type="Gene3D" id="2.60.260.20">
    <property type="entry name" value="Urease metallochaperone UreE, N-terminal domain"/>
    <property type="match status" value="2"/>
</dbReference>
<evidence type="ECO:0000256" key="3">
    <source>
        <dbReference type="ARBA" id="ARBA00022771"/>
    </source>
</evidence>
<dbReference type="KEGG" id="pgu:PGUG_02189"/>
<dbReference type="Proteomes" id="UP000001997">
    <property type="component" value="Unassembled WGS sequence"/>
</dbReference>
<evidence type="ECO:0000313" key="11">
    <source>
        <dbReference type="Proteomes" id="UP000001997"/>
    </source>
</evidence>
<dbReference type="GO" id="GO:0030544">
    <property type="term" value="F:Hsp70 protein binding"/>
    <property type="evidence" value="ECO:0007669"/>
    <property type="project" value="InterPro"/>
</dbReference>
<accession>A5DFY8</accession>
<dbReference type="Gene3D" id="2.10.230.10">
    <property type="entry name" value="Heat shock protein DnaJ, cysteine-rich domain"/>
    <property type="match status" value="1"/>
</dbReference>
<organism evidence="10 11">
    <name type="scientific">Meyerozyma guilliermondii (strain ATCC 6260 / CBS 566 / DSM 6381 / JCM 1539 / NBRC 10279 / NRRL Y-324)</name>
    <name type="common">Yeast</name>
    <name type="synonym">Candida guilliermondii</name>
    <dbReference type="NCBI Taxonomy" id="294746"/>
    <lineage>
        <taxon>Eukaryota</taxon>
        <taxon>Fungi</taxon>
        <taxon>Dikarya</taxon>
        <taxon>Ascomycota</taxon>
        <taxon>Saccharomycotina</taxon>
        <taxon>Pichiomycetes</taxon>
        <taxon>Debaryomycetaceae</taxon>
        <taxon>Meyerozyma</taxon>
    </lineage>
</organism>
<feature type="domain" description="J" evidence="8">
    <location>
        <begin position="2"/>
        <end position="69"/>
    </location>
</feature>
<dbReference type="Pfam" id="PF00226">
    <property type="entry name" value="DnaJ"/>
    <property type="match status" value="1"/>
</dbReference>
<evidence type="ECO:0000259" key="9">
    <source>
        <dbReference type="PROSITE" id="PS51188"/>
    </source>
</evidence>
<dbReference type="FunFam" id="2.60.260.20:FF:000003">
    <property type="entry name" value="DnaJ subfamily A member 2"/>
    <property type="match status" value="1"/>
</dbReference>
<dbReference type="PRINTS" id="PR00625">
    <property type="entry name" value="JDOMAIN"/>
</dbReference>
<dbReference type="CDD" id="cd10747">
    <property type="entry name" value="DnaJ_C"/>
    <property type="match status" value="1"/>
</dbReference>
<dbReference type="GO" id="GO:0006457">
    <property type="term" value="P:protein folding"/>
    <property type="evidence" value="ECO:0007669"/>
    <property type="project" value="InterPro"/>
</dbReference>
<dbReference type="PROSITE" id="PS00636">
    <property type="entry name" value="DNAJ_1"/>
    <property type="match status" value="1"/>
</dbReference>
<feature type="compositionally biased region" description="Polar residues" evidence="7">
    <location>
        <begin position="429"/>
        <end position="442"/>
    </location>
</feature>
<feature type="domain" description="CR-type" evidence="9">
    <location>
        <begin position="143"/>
        <end position="228"/>
    </location>
</feature>
<dbReference type="EMBL" id="CH408156">
    <property type="protein sequence ID" value="EDK38091.2"/>
    <property type="molecule type" value="Genomic_DNA"/>
</dbReference>
<dbReference type="PANTHER" id="PTHR43888">
    <property type="entry name" value="DNAJ-LIKE-2, ISOFORM A-RELATED"/>
    <property type="match status" value="1"/>
</dbReference>
<proteinExistence type="predicted"/>
<evidence type="ECO:0000313" key="10">
    <source>
        <dbReference type="EMBL" id="EDK38091.2"/>
    </source>
</evidence>
<evidence type="ECO:0000256" key="7">
    <source>
        <dbReference type="SAM" id="MobiDB-lite"/>
    </source>
</evidence>
<dbReference type="SMART" id="SM00271">
    <property type="entry name" value="DnaJ"/>
    <property type="match status" value="1"/>
</dbReference>
<protein>
    <submittedName>
        <fullName evidence="10">Uncharacterized protein</fullName>
    </submittedName>
</protein>
<dbReference type="InterPro" id="IPR008971">
    <property type="entry name" value="HSP40/DnaJ_pept-bd"/>
</dbReference>
<keyword evidence="2" id="KW-0677">Repeat</keyword>
<name>A5DFY8_PICGU</name>
<dbReference type="HOGENOM" id="CLU_017633_10_0_1"/>
<evidence type="ECO:0000256" key="1">
    <source>
        <dbReference type="ARBA" id="ARBA00022723"/>
    </source>
</evidence>
<dbReference type="eggNOG" id="KOG0712">
    <property type="taxonomic scope" value="Eukaryota"/>
</dbReference>
<dbReference type="InParanoid" id="A5DFY8"/>
<dbReference type="PROSITE" id="PS51188">
    <property type="entry name" value="ZF_CR"/>
    <property type="match status" value="1"/>
</dbReference>
<dbReference type="GO" id="GO:0001671">
    <property type="term" value="F:ATPase activator activity"/>
    <property type="evidence" value="ECO:0007669"/>
    <property type="project" value="EnsemblFungi"/>
</dbReference>
<dbReference type="FunCoup" id="A5DFY8">
    <property type="interactions" value="116"/>
</dbReference>
<dbReference type="GO" id="GO:0051082">
    <property type="term" value="F:unfolded protein binding"/>
    <property type="evidence" value="ECO:0007669"/>
    <property type="project" value="InterPro"/>
</dbReference>
<dbReference type="SUPFAM" id="SSF49493">
    <property type="entry name" value="HSP40/DnaJ peptide-binding domain"/>
    <property type="match status" value="2"/>
</dbReference>
<dbReference type="SUPFAM" id="SSF57938">
    <property type="entry name" value="DnaJ/Hsp40 cysteine-rich domain"/>
    <property type="match status" value="1"/>
</dbReference>
<dbReference type="VEuPathDB" id="FungiDB:PGUG_02189"/>
<evidence type="ECO:0000256" key="6">
    <source>
        <dbReference type="PROSITE-ProRule" id="PRU00546"/>
    </source>
</evidence>
<sequence>MSLYEVLEVDTSATDIEIKKAYRKLALRYHPDKVGSEGREEAEIKFKEVSQAYEILSDEDKRRQYDMYGTTDGPEMANGYHGYSENPFDNMFGGSQEFQADDFYNFFNNMNGGPPAGGARPGKPRTKDAEINVDVTLEDLFNGKVIKITSTRDIICSHCHGTGAKKHAVSRKCGVCDGEGTVRKIRRVGPGLVAQDYVDCSTCSGAGKIFRTKDRCKKCTGKKVVEETKILEFEIEKGSFSGESIVLKNESDQYPGKETGDVVLTYTCVDHPVFTRKKNDLYTTFTIPLVESLCGFTRVVAQHLDGRKIKVATPTGKVIRPGDYIKITSEGMPIKKSQRRWFGSSPTRGDLYIKMEIEFPQDSWYLEKNDLTKMRNLLPTEVSTKQNGDLDTLTDANVELVTDFRIARESSLPDYHDEEEDQDHDNSHGGYQNGPQAECTQQ</sequence>
<dbReference type="Pfam" id="PF01556">
    <property type="entry name" value="DnaJ_C"/>
    <property type="match status" value="1"/>
</dbReference>
<dbReference type="Gene3D" id="1.10.287.110">
    <property type="entry name" value="DnaJ domain"/>
    <property type="match status" value="1"/>
</dbReference>
<dbReference type="AlphaFoldDB" id="A5DFY8"/>
<dbReference type="RefSeq" id="XP_001486518.2">
    <property type="nucleotide sequence ID" value="XM_001486468.1"/>
</dbReference>
<evidence type="ECO:0000256" key="2">
    <source>
        <dbReference type="ARBA" id="ARBA00022737"/>
    </source>
</evidence>
<dbReference type="InterPro" id="IPR001623">
    <property type="entry name" value="DnaJ_domain"/>
</dbReference>
<keyword evidence="5" id="KW-0143">Chaperone</keyword>
<keyword evidence="4 6" id="KW-0862">Zinc</keyword>
<dbReference type="FunFam" id="2.10.230.10:FF:000001">
    <property type="entry name" value="DnaJ subfamily A member 2"/>
    <property type="match status" value="1"/>
</dbReference>
<dbReference type="InterPro" id="IPR001305">
    <property type="entry name" value="HSP_DnaJ_Cys-rich_dom"/>
</dbReference>
<dbReference type="Pfam" id="PF00684">
    <property type="entry name" value="DnaJ_CXXCXGXG"/>
    <property type="match status" value="1"/>
</dbReference>
<keyword evidence="3 6" id="KW-0863">Zinc-finger</keyword>